<dbReference type="Pfam" id="PF22590">
    <property type="entry name" value="Cas3-like_C_2"/>
    <property type="match status" value="1"/>
</dbReference>
<evidence type="ECO:0000313" key="8">
    <source>
        <dbReference type="Proteomes" id="UP000242317"/>
    </source>
</evidence>
<protein>
    <submittedName>
        <fullName evidence="7">CRISPR-associated helicase, Cas3 family</fullName>
    </submittedName>
</protein>
<dbReference type="InterPro" id="IPR054712">
    <property type="entry name" value="Cas3-like_dom"/>
</dbReference>
<accession>A0A1G6GSJ4</accession>
<dbReference type="EMBL" id="FMYK01000001">
    <property type="protein sequence ID" value="SDB84891.1"/>
    <property type="molecule type" value="Genomic_DNA"/>
</dbReference>
<keyword evidence="8" id="KW-1185">Reference proteome</keyword>
<keyword evidence="3" id="KW-0347">Helicase</keyword>
<name>A0A1G6GSJ4_9GAMM</name>
<keyword evidence="5" id="KW-0051">Antiviral defense</keyword>
<sequence>MKISQEATEQQKPIQDTFLLYLSRLSLMIGDHNYSSLADTDSRRVEGAEDFKTLSANTDKITRETKQPLDEHLIGVATFTAKFARHLPNIATQMPTLEKHRALEKNTSIERFAWQNHAFKLAKSLQQASQTDGFFGVNMASTGCGKTIGNARIMYGLADPKVGARFTIALGLRVLTLQTGQSFRQDLNLNDEQLAILVGGTANKNLFEYNQKDKQNIEIINEAESSQHTSPVFGSESSEELIEEWLDSSIDYQDYSELNIDTILTDNKARRLLFSPIVTCTVDHIIQASECKRGGKFIAPMLRLLSSDLILDEPDDFDQNDLPALARLVHLAGVFGSRVLLSSATLTPDLISGLYHAYLAGRNLFNQSQNKSSPTVVCAWFDEQEKAMMSVQCADISTFNQAHEKFIAKRIDFLKVQPVRRQAEILAITAKYHHEKQAQFYAELGQSIIQGAIQLHEQHHQVDEVSTKRISIGLVRIANISQLTQIALQLFAQSNIPTDTHIHLACYHSKQLLVLRNALENRLDRILKRSSSQPNRIFSHSEIQNALAKSDVTNHLFIVLATPVAEVGRDHDYDWAIVEPSSMRSIIQLAGRVWRHRPEKIAMNANILLMQYNIRHLRNQGKSQKMPVFVRPGFETLKLKPHSYDLCDLVSEAQLKKVDAQPRIAKDKNLKSNTQNTIQSLAELEHRVMANVMNNAQTNYVNAYWQDHSASHRANTHLQQLSSFRDNAGFAQEDWLVIPNEESPIGFDAYYAEDVYANTLNDSTPQNQSFKNLDFDFEHSQISPWLNTTLEQALLNLQQHEPEYSINSMAIRYASVSLDRIDKQNSRGWLFSEYLGFIRQ</sequence>
<organism evidence="7 8">
    <name type="scientific">Acinetobacter marinus</name>
    <dbReference type="NCBI Taxonomy" id="281375"/>
    <lineage>
        <taxon>Bacteria</taxon>
        <taxon>Pseudomonadati</taxon>
        <taxon>Pseudomonadota</taxon>
        <taxon>Gammaproteobacteria</taxon>
        <taxon>Moraxellales</taxon>
        <taxon>Moraxellaceae</taxon>
        <taxon>Acinetobacter</taxon>
    </lineage>
</organism>
<dbReference type="InterPro" id="IPR027417">
    <property type="entry name" value="P-loop_NTPase"/>
</dbReference>
<feature type="domain" description="CRISPR-associated nuclease/helicase Cas3" evidence="6">
    <location>
        <begin position="471"/>
        <end position="597"/>
    </location>
</feature>
<evidence type="ECO:0000313" key="7">
    <source>
        <dbReference type="EMBL" id="SDB84891.1"/>
    </source>
</evidence>
<proteinExistence type="predicted"/>
<evidence type="ECO:0000256" key="5">
    <source>
        <dbReference type="ARBA" id="ARBA00023118"/>
    </source>
</evidence>
<keyword evidence="4" id="KW-0067">ATP-binding</keyword>
<dbReference type="InterPro" id="IPR013395">
    <property type="entry name" value="CRISPR-assoc_Cas3_yers"/>
</dbReference>
<evidence type="ECO:0000256" key="1">
    <source>
        <dbReference type="ARBA" id="ARBA00022741"/>
    </source>
</evidence>
<dbReference type="AlphaFoldDB" id="A0A1G6GSJ4"/>
<gene>
    <name evidence="7" type="ORF">SAMN05421749_101355</name>
</gene>
<keyword evidence="1" id="KW-0547">Nucleotide-binding</keyword>
<dbReference type="GO" id="GO:0004386">
    <property type="term" value="F:helicase activity"/>
    <property type="evidence" value="ECO:0007669"/>
    <property type="project" value="UniProtKB-KW"/>
</dbReference>
<evidence type="ECO:0000259" key="6">
    <source>
        <dbReference type="Pfam" id="PF22590"/>
    </source>
</evidence>
<evidence type="ECO:0000256" key="2">
    <source>
        <dbReference type="ARBA" id="ARBA00022801"/>
    </source>
</evidence>
<dbReference type="NCBIfam" id="TIGR02562">
    <property type="entry name" value="cas3_yersinia"/>
    <property type="match status" value="1"/>
</dbReference>
<evidence type="ECO:0000256" key="4">
    <source>
        <dbReference type="ARBA" id="ARBA00022840"/>
    </source>
</evidence>
<dbReference type="GO" id="GO:0051607">
    <property type="term" value="P:defense response to virus"/>
    <property type="evidence" value="ECO:0007669"/>
    <property type="project" value="UniProtKB-KW"/>
</dbReference>
<dbReference type="SUPFAM" id="SSF52540">
    <property type="entry name" value="P-loop containing nucleoside triphosphate hydrolases"/>
    <property type="match status" value="1"/>
</dbReference>
<keyword evidence="2" id="KW-0378">Hydrolase</keyword>
<reference evidence="8" key="1">
    <citation type="submission" date="2016-09" db="EMBL/GenBank/DDBJ databases">
        <authorList>
            <person name="Varghese N."/>
            <person name="Submissions S."/>
        </authorList>
    </citation>
    <scope>NUCLEOTIDE SEQUENCE [LARGE SCALE GENOMIC DNA]</scope>
    <source>
        <strain evidence="8">ANC 3699</strain>
    </source>
</reference>
<dbReference type="GO" id="GO:0016787">
    <property type="term" value="F:hydrolase activity"/>
    <property type="evidence" value="ECO:0007669"/>
    <property type="project" value="UniProtKB-KW"/>
</dbReference>
<dbReference type="GO" id="GO:0005524">
    <property type="term" value="F:ATP binding"/>
    <property type="evidence" value="ECO:0007669"/>
    <property type="project" value="UniProtKB-KW"/>
</dbReference>
<dbReference type="Proteomes" id="UP000242317">
    <property type="component" value="Unassembled WGS sequence"/>
</dbReference>
<evidence type="ECO:0000256" key="3">
    <source>
        <dbReference type="ARBA" id="ARBA00022806"/>
    </source>
</evidence>